<evidence type="ECO:0000259" key="1">
    <source>
        <dbReference type="PROSITE" id="PS50943"/>
    </source>
</evidence>
<proteinExistence type="predicted"/>
<dbReference type="CDD" id="cd00093">
    <property type="entry name" value="HTH_XRE"/>
    <property type="match status" value="1"/>
</dbReference>
<dbReference type="KEGG" id="emar:D1013_01860"/>
<name>A0A3G2L1U1_9FLAO</name>
<feature type="domain" description="HTH cro/C1-type" evidence="1">
    <location>
        <begin position="44"/>
        <end position="101"/>
    </location>
</feature>
<dbReference type="Proteomes" id="UP000276309">
    <property type="component" value="Chromosome"/>
</dbReference>
<sequence>MLTDLTLPYAQILKWSYYLVKNNGRLKRKKASLRLLLIMNANNLKEIFDKSELTQKEFADKIGKSVRTFQNYLSGETSPTSKVVEDIIAIANELNIDFDGTNKKGLDNLSDFSDLEITEYIAQNLGRFKALATFRKVVGLKD</sequence>
<dbReference type="InterPro" id="IPR001387">
    <property type="entry name" value="Cro/C1-type_HTH"/>
</dbReference>
<evidence type="ECO:0000313" key="3">
    <source>
        <dbReference type="Proteomes" id="UP000276309"/>
    </source>
</evidence>
<reference evidence="2 3" key="1">
    <citation type="submission" date="2018-08" db="EMBL/GenBank/DDBJ databases">
        <title>The reduced genetic potential of extracellular carbohydrate catabolism in Euzebyella marina RN62, a Flavobacteriia bacterium isolated from the hadal water.</title>
        <authorList>
            <person name="Xue C."/>
        </authorList>
    </citation>
    <scope>NUCLEOTIDE SEQUENCE [LARGE SCALE GENOMIC DNA]</scope>
    <source>
        <strain evidence="2 3">RN62</strain>
    </source>
</reference>
<dbReference type="SUPFAM" id="SSF47413">
    <property type="entry name" value="lambda repressor-like DNA-binding domains"/>
    <property type="match status" value="1"/>
</dbReference>
<dbReference type="EMBL" id="CP032050">
    <property type="protein sequence ID" value="AYN66215.1"/>
    <property type="molecule type" value="Genomic_DNA"/>
</dbReference>
<dbReference type="SMART" id="SM00530">
    <property type="entry name" value="HTH_XRE"/>
    <property type="match status" value="1"/>
</dbReference>
<dbReference type="InterPro" id="IPR010982">
    <property type="entry name" value="Lambda_DNA-bd_dom_sf"/>
</dbReference>
<gene>
    <name evidence="2" type="ORF">D1013_01860</name>
</gene>
<dbReference type="AlphaFoldDB" id="A0A3G2L1U1"/>
<dbReference type="Pfam" id="PF01381">
    <property type="entry name" value="HTH_3"/>
    <property type="match status" value="1"/>
</dbReference>
<protein>
    <submittedName>
        <fullName evidence="2">XRE family transcriptional regulator</fullName>
    </submittedName>
</protein>
<keyword evidence="3" id="KW-1185">Reference proteome</keyword>
<organism evidence="2 3">
    <name type="scientific">Euzebyella marina</name>
    <dbReference type="NCBI Taxonomy" id="1761453"/>
    <lineage>
        <taxon>Bacteria</taxon>
        <taxon>Pseudomonadati</taxon>
        <taxon>Bacteroidota</taxon>
        <taxon>Flavobacteriia</taxon>
        <taxon>Flavobacteriales</taxon>
        <taxon>Flavobacteriaceae</taxon>
        <taxon>Euzebyella</taxon>
    </lineage>
</organism>
<dbReference type="GO" id="GO:0003677">
    <property type="term" value="F:DNA binding"/>
    <property type="evidence" value="ECO:0007669"/>
    <property type="project" value="InterPro"/>
</dbReference>
<dbReference type="OrthoDB" id="796548at2"/>
<evidence type="ECO:0000313" key="2">
    <source>
        <dbReference type="EMBL" id="AYN66215.1"/>
    </source>
</evidence>
<dbReference type="Gene3D" id="1.10.260.40">
    <property type="entry name" value="lambda repressor-like DNA-binding domains"/>
    <property type="match status" value="1"/>
</dbReference>
<accession>A0A3G2L1U1</accession>
<dbReference type="PROSITE" id="PS50943">
    <property type="entry name" value="HTH_CROC1"/>
    <property type="match status" value="1"/>
</dbReference>